<dbReference type="HOGENOM" id="CLU_096350_2_1_9"/>
<dbReference type="STRING" id="100884.GCA_000269565_00488"/>
<dbReference type="GO" id="GO:0016020">
    <property type="term" value="C:membrane"/>
    <property type="evidence" value="ECO:0007669"/>
    <property type="project" value="InterPro"/>
</dbReference>
<dbReference type="RefSeq" id="WP_008789912.1">
    <property type="nucleotide sequence ID" value="NZ_AKCB01000001.1"/>
</dbReference>
<gene>
    <name evidence="2" type="ORF">HMPREF9488_02825</name>
</gene>
<dbReference type="eggNOG" id="COG3976">
    <property type="taxonomic scope" value="Bacteria"/>
</dbReference>
<dbReference type="OrthoDB" id="1647862at2"/>
<evidence type="ECO:0000313" key="2">
    <source>
        <dbReference type="EMBL" id="EFW04033.1"/>
    </source>
</evidence>
<dbReference type="GeneID" id="78228396"/>
<comment type="caution">
    <text evidence="2">The sequence shown here is derived from an EMBL/GenBank/DDBJ whole genome shotgun (WGS) entry which is preliminary data.</text>
</comment>
<organism evidence="2 3">
    <name type="scientific">Coprobacillus cateniformis</name>
    <dbReference type="NCBI Taxonomy" id="100884"/>
    <lineage>
        <taxon>Bacteria</taxon>
        <taxon>Bacillati</taxon>
        <taxon>Bacillota</taxon>
        <taxon>Erysipelotrichia</taxon>
        <taxon>Erysipelotrichales</taxon>
        <taxon>Coprobacillaceae</taxon>
        <taxon>Coprobacillus</taxon>
    </lineage>
</organism>
<dbReference type="PROSITE" id="PS51257">
    <property type="entry name" value="PROKAR_LIPOPROTEIN"/>
    <property type="match status" value="1"/>
</dbReference>
<dbReference type="SMART" id="SM00900">
    <property type="entry name" value="FMN_bind"/>
    <property type="match status" value="1"/>
</dbReference>
<name>E7GDI2_9FIRM</name>
<evidence type="ECO:0000259" key="1">
    <source>
        <dbReference type="SMART" id="SM00900"/>
    </source>
</evidence>
<dbReference type="EMBL" id="ADKX01000041">
    <property type="protein sequence ID" value="EFW04033.1"/>
    <property type="molecule type" value="Genomic_DNA"/>
</dbReference>
<dbReference type="InterPro" id="IPR007329">
    <property type="entry name" value="FMN-bd"/>
</dbReference>
<feature type="domain" description="FMN-binding" evidence="1">
    <location>
        <begin position="41"/>
        <end position="115"/>
    </location>
</feature>
<evidence type="ECO:0000313" key="3">
    <source>
        <dbReference type="Proteomes" id="UP000003157"/>
    </source>
</evidence>
<dbReference type="GO" id="GO:0010181">
    <property type="term" value="F:FMN binding"/>
    <property type="evidence" value="ECO:0007669"/>
    <property type="project" value="InterPro"/>
</dbReference>
<accession>E7GDI2</accession>
<dbReference type="AlphaFoldDB" id="E7GDI2"/>
<keyword evidence="3" id="KW-1185">Reference proteome</keyword>
<sequence>MKKLMLFAMAILLCGCSGNTKKEETKKTVYKDGTYTTTATGYGGEFQVETTIKNDKVVDIVVKEHNETPSIGGVAMEQMIEKMKTENKYDVDTISGATKTSQALKDAVKNAYEKAKNTTE</sequence>
<reference evidence="2 3" key="1">
    <citation type="submission" date="2010-12" db="EMBL/GenBank/DDBJ databases">
        <title>The Genome Sequence of Coprobacillus sp. strain 29_1.</title>
        <authorList>
            <consortium name="The Broad Institute Genome Sequencing Platform"/>
            <person name="Earl A."/>
            <person name="Ward D."/>
            <person name="Feldgarden M."/>
            <person name="Gevers D."/>
            <person name="Daigneault M."/>
            <person name="Sibley C.D."/>
            <person name="White A."/>
            <person name="Strauss J."/>
            <person name="Allen-Vercoe E."/>
            <person name="Young S.K."/>
            <person name="Zeng Q."/>
            <person name="Gargeya S."/>
            <person name="Fitzgerald M."/>
            <person name="Haas B."/>
            <person name="Abouelleil A."/>
            <person name="Alvarado L."/>
            <person name="Arachchi H.M."/>
            <person name="Berlin A."/>
            <person name="Brown A."/>
            <person name="Chapman S.B."/>
            <person name="Chen Z."/>
            <person name="Dunbar C."/>
            <person name="Freedman E."/>
            <person name="Gearin G."/>
            <person name="Gellesch M."/>
            <person name="Goldberg J."/>
            <person name="Griggs A."/>
            <person name="Gujja S."/>
            <person name="Heilman E."/>
            <person name="Heiman D."/>
            <person name="Howarth C."/>
            <person name="Larson L."/>
            <person name="Lui A."/>
            <person name="MacDonald P.J.P."/>
            <person name="Mehta T."/>
            <person name="Montmayeur A."/>
            <person name="Murphy C."/>
            <person name="Neiman D."/>
            <person name="Pearson M."/>
            <person name="Priest M."/>
            <person name="Roberts A."/>
            <person name="Saif S."/>
            <person name="Shea T."/>
            <person name="Shenoy N."/>
            <person name="Sisk P."/>
            <person name="Stolte C."/>
            <person name="Sykes S."/>
            <person name="White J."/>
            <person name="Yandava C."/>
            <person name="Nusbaum C."/>
            <person name="Birren B."/>
        </authorList>
    </citation>
    <scope>NUCLEOTIDE SEQUENCE [LARGE SCALE GENOMIC DNA]</scope>
    <source>
        <strain evidence="2 3">29_1</strain>
    </source>
</reference>
<dbReference type="Proteomes" id="UP000003157">
    <property type="component" value="Unassembled WGS sequence"/>
</dbReference>
<proteinExistence type="predicted"/>
<dbReference type="Gene3D" id="3.90.1010.20">
    <property type="match status" value="1"/>
</dbReference>
<dbReference type="Pfam" id="PF04205">
    <property type="entry name" value="FMN_bind"/>
    <property type="match status" value="1"/>
</dbReference>
<protein>
    <recommendedName>
        <fullName evidence="1">FMN-binding domain-containing protein</fullName>
    </recommendedName>
</protein>